<evidence type="ECO:0000313" key="2">
    <source>
        <dbReference type="Proteomes" id="UP000016648"/>
    </source>
</evidence>
<comment type="caution">
    <text evidence="1">The sequence shown here is derived from an EMBL/GenBank/DDBJ whole genome shotgun (WGS) entry which is preliminary data.</text>
</comment>
<evidence type="ECO:0000313" key="1">
    <source>
        <dbReference type="EMBL" id="ERK39905.1"/>
    </source>
</evidence>
<dbReference type="AlphaFoldDB" id="U2NPC8"/>
<reference evidence="1 2" key="1">
    <citation type="submission" date="2013-08" db="EMBL/GenBank/DDBJ databases">
        <authorList>
            <person name="Durkin A.S."/>
            <person name="Haft D.R."/>
            <person name="McCorrison J."/>
            <person name="Torralba M."/>
            <person name="Gillis M."/>
            <person name="Haft D.H."/>
            <person name="Methe B."/>
            <person name="Sutton G."/>
            <person name="Nelson K.E."/>
        </authorList>
    </citation>
    <scope>NUCLEOTIDE SEQUENCE [LARGE SCALE GENOMIC DNA]</scope>
    <source>
        <strain evidence="1 2">F0067</strain>
    </source>
</reference>
<dbReference type="EMBL" id="AWEY01000008">
    <property type="protein sequence ID" value="ERK39905.1"/>
    <property type="molecule type" value="Genomic_DNA"/>
</dbReference>
<proteinExistence type="predicted"/>
<gene>
    <name evidence="1" type="ORF">HMPREF9135_0367</name>
</gene>
<name>U2NPC8_9BACT</name>
<dbReference type="PATRIC" id="fig|1115809.3.peg.853"/>
<dbReference type="Proteomes" id="UP000016648">
    <property type="component" value="Unassembled WGS sequence"/>
</dbReference>
<accession>U2NPC8</accession>
<sequence length="91" mass="10678">MKNHIYSLNANVYYDFDRRALKPDYSYHLSLTYTLADKYNFTLTHVQSDNGLSMYGLPTNLLDKTETLCLPTVCLLQRKSGRKCIFFWLTI</sequence>
<keyword evidence="2" id="KW-1185">Reference proteome</keyword>
<protein>
    <submittedName>
        <fullName evidence="1">Uncharacterized protein</fullName>
    </submittedName>
</protein>
<organism evidence="1 2">
    <name type="scientific">Segatella baroniae F0067</name>
    <dbReference type="NCBI Taxonomy" id="1115809"/>
    <lineage>
        <taxon>Bacteria</taxon>
        <taxon>Pseudomonadati</taxon>
        <taxon>Bacteroidota</taxon>
        <taxon>Bacteroidia</taxon>
        <taxon>Bacteroidales</taxon>
        <taxon>Prevotellaceae</taxon>
        <taxon>Segatella</taxon>
    </lineage>
</organism>